<organism evidence="3">
    <name type="scientific">Gibberella zeae</name>
    <name type="common">Wheat head blight fungus</name>
    <name type="synonym">Fusarium graminearum</name>
    <dbReference type="NCBI Taxonomy" id="5518"/>
    <lineage>
        <taxon>Eukaryota</taxon>
        <taxon>Fungi</taxon>
        <taxon>Dikarya</taxon>
        <taxon>Ascomycota</taxon>
        <taxon>Pezizomycotina</taxon>
        <taxon>Sordariomycetes</taxon>
        <taxon>Hypocreomycetidae</taxon>
        <taxon>Hypocreales</taxon>
        <taxon>Nectriaceae</taxon>
        <taxon>Fusarium</taxon>
    </lineage>
</organism>
<evidence type="ECO:0008006" key="4">
    <source>
        <dbReference type="Google" id="ProtNLM"/>
    </source>
</evidence>
<evidence type="ECO:0000256" key="1">
    <source>
        <dbReference type="ARBA" id="ARBA00022741"/>
    </source>
</evidence>
<dbReference type="SUPFAM" id="SSF53067">
    <property type="entry name" value="Actin-like ATPase domain"/>
    <property type="match status" value="2"/>
</dbReference>
<dbReference type="PANTHER" id="PTHR14187:SF5">
    <property type="entry name" value="HEAT SHOCK 70 KDA PROTEIN 12A"/>
    <property type="match status" value="1"/>
</dbReference>
<dbReference type="Gene3D" id="3.30.420.40">
    <property type="match status" value="1"/>
</dbReference>
<dbReference type="AlphaFoldDB" id="A0A4E9EDP1"/>
<dbReference type="InterPro" id="IPR013126">
    <property type="entry name" value="Hsp_70_fam"/>
</dbReference>
<sequence>MQSYETDLDDYAQDFVAIGIDFGTTYSGISWAFSGQPKEVHQITDWPSDDHRNHNEIQVPTLYDIESRKWGYEITPDMKPIKWFKLLLLNNDDITKEDIRNAKQLQEARSILAKHGNITAVQIVGRYLKKLWDHTYAALRSRLDIDDLPIRVAITIPAIWPGYAENAMKEAARIAGILDNRVIGDTTLMLVQEPEAAALACLFQRNSSPEIKMNESFVVCDAGGGTVDVISYKVVSEKPFMLDECATGAGMLSGAFLIDEAFNAYLRFQAKLRVNSIKDSDFNQFILREWEHGAKRSFSISQYKQFYFLHPPMKAYGRFDRLMNKDTLKISKYVSIPHHRNEHGVLIYFKSEEMTNFFNRSLTGIRTLVGKQHEEVKKKTGKPPKKILLVGGLGSSEYVYDTLTAIFSNTVLRPIDGWSAVARGAVLRLLQENISSQGPQSIQQQEALNRLPVVLSRQSRYHYGIQVNKPVKNLDYDSDDEVTTDPEGTKVTSRITWYLSKGDSVGKQSRIPFSYHKFCRVGSAPSTCTFDILYSAHDPAPKRVNSQVSTLCRIECDWDKPISEWKAVGDPSKGWRKHNDLELTMGLEGVPKWEIRVGSKKREHSFRIDYVE</sequence>
<gene>
    <name evidence="3" type="ORF">FUG_LOCUS386946</name>
</gene>
<accession>A0A4E9EDP1</accession>
<protein>
    <recommendedName>
        <fullName evidence="4">Heat shock 70 kDa protein 12A</fullName>
    </recommendedName>
</protein>
<keyword evidence="1" id="KW-0547">Nucleotide-binding</keyword>
<keyword evidence="2" id="KW-0067">ATP-binding</keyword>
<dbReference type="EMBL" id="CAAKMV010000142">
    <property type="protein sequence ID" value="VIO60128.1"/>
    <property type="molecule type" value="Genomic_DNA"/>
</dbReference>
<name>A0A4E9EDP1_GIBZA</name>
<dbReference type="GO" id="GO:0005524">
    <property type="term" value="F:ATP binding"/>
    <property type="evidence" value="ECO:0007669"/>
    <property type="project" value="UniProtKB-KW"/>
</dbReference>
<dbReference type="GO" id="GO:0140662">
    <property type="term" value="F:ATP-dependent protein folding chaperone"/>
    <property type="evidence" value="ECO:0007669"/>
    <property type="project" value="InterPro"/>
</dbReference>
<evidence type="ECO:0000313" key="3">
    <source>
        <dbReference type="EMBL" id="VIO60128.1"/>
    </source>
</evidence>
<dbReference type="InterPro" id="IPR043129">
    <property type="entry name" value="ATPase_NBD"/>
</dbReference>
<dbReference type="Pfam" id="PF00012">
    <property type="entry name" value="HSP70"/>
    <property type="match status" value="1"/>
</dbReference>
<proteinExistence type="predicted"/>
<evidence type="ECO:0000256" key="2">
    <source>
        <dbReference type="ARBA" id="ARBA00022840"/>
    </source>
</evidence>
<dbReference type="PANTHER" id="PTHR14187">
    <property type="entry name" value="ALPHA KINASE/ELONGATION FACTOR 2 KINASE"/>
    <property type="match status" value="1"/>
</dbReference>
<dbReference type="CDD" id="cd10170">
    <property type="entry name" value="ASKHA_NBD_HSP70"/>
    <property type="match status" value="1"/>
</dbReference>
<reference evidence="3" key="1">
    <citation type="submission" date="2019-04" db="EMBL/GenBank/DDBJ databases">
        <authorList>
            <person name="Melise S."/>
            <person name="Noan J."/>
            <person name="Okalmin O."/>
        </authorList>
    </citation>
    <scope>NUCLEOTIDE SEQUENCE</scope>
    <source>
        <strain evidence="3">FN9</strain>
    </source>
</reference>